<reference evidence="1 2" key="1">
    <citation type="submission" date="2022-05" db="EMBL/GenBank/DDBJ databases">
        <authorList>
            <consortium name="Genoscope - CEA"/>
            <person name="William W."/>
        </authorList>
    </citation>
    <scope>NUCLEOTIDE SEQUENCE [LARGE SCALE GENOMIC DNA]</scope>
</reference>
<dbReference type="Proteomes" id="UP001159428">
    <property type="component" value="Unassembled WGS sequence"/>
</dbReference>
<evidence type="ECO:0000313" key="1">
    <source>
        <dbReference type="EMBL" id="CAH3164367.1"/>
    </source>
</evidence>
<keyword evidence="2" id="KW-1185">Reference proteome</keyword>
<protein>
    <submittedName>
        <fullName evidence="1">Uncharacterized protein</fullName>
    </submittedName>
</protein>
<comment type="caution">
    <text evidence="1">The sequence shown here is derived from an EMBL/GenBank/DDBJ whole genome shotgun (WGS) entry which is preliminary data.</text>
</comment>
<sequence>MEGYFFYVFARIRAEGGNCQELVRRKTIEGSSVEFIGYRRLRAKWLHNLIHKTSINNNVSGFFGILIGCVDIGN</sequence>
<organism evidence="1 2">
    <name type="scientific">Pocillopora meandrina</name>
    <dbReference type="NCBI Taxonomy" id="46732"/>
    <lineage>
        <taxon>Eukaryota</taxon>
        <taxon>Metazoa</taxon>
        <taxon>Cnidaria</taxon>
        <taxon>Anthozoa</taxon>
        <taxon>Hexacorallia</taxon>
        <taxon>Scleractinia</taxon>
        <taxon>Astrocoeniina</taxon>
        <taxon>Pocilloporidae</taxon>
        <taxon>Pocillopora</taxon>
    </lineage>
</organism>
<gene>
    <name evidence="1" type="ORF">PMEA_00002262</name>
</gene>
<dbReference type="AlphaFoldDB" id="A0AAU9Y3N5"/>
<evidence type="ECO:0000313" key="2">
    <source>
        <dbReference type="Proteomes" id="UP001159428"/>
    </source>
</evidence>
<dbReference type="EMBL" id="CALNXJ010000103">
    <property type="protein sequence ID" value="CAH3164367.1"/>
    <property type="molecule type" value="Genomic_DNA"/>
</dbReference>
<accession>A0AAU9Y3N5</accession>
<name>A0AAU9Y3N5_9CNID</name>
<proteinExistence type="predicted"/>